<protein>
    <recommendedName>
        <fullName evidence="4">Vegetative incompatibility protein HET-E-1 [Podospora anserina]</fullName>
    </recommendedName>
</protein>
<evidence type="ECO:0000313" key="2">
    <source>
        <dbReference type="EMBL" id="CAE6357081.1"/>
    </source>
</evidence>
<dbReference type="InterPro" id="IPR036322">
    <property type="entry name" value="WD40_repeat_dom_sf"/>
</dbReference>
<gene>
    <name evidence="2" type="ORF">RDB_LOCUS9806</name>
</gene>
<dbReference type="Gene3D" id="2.130.10.10">
    <property type="entry name" value="YVTN repeat-like/Quinoprotein amine dehydrogenase"/>
    <property type="match status" value="1"/>
</dbReference>
<feature type="non-terminal residue" evidence="2">
    <location>
        <position position="162"/>
    </location>
</feature>
<sequence length="162" mass="17307">MNRVRRVYWPRAKGLVNIEGNALESRESAALATWATGSAVNKLALSTDGNRVVSGHHGGTVSVWDVSTGRRLRGPLKKHRETVFSVTFSPDGTQLASGSRDGTICISNAHTGETLVGPLKGHTKTVPYLSFSPNGSCLASCSEDHTIRIWDSHTGVPIGTEL</sequence>
<evidence type="ECO:0000313" key="3">
    <source>
        <dbReference type="Proteomes" id="UP000663826"/>
    </source>
</evidence>
<dbReference type="PROSITE" id="PS50294">
    <property type="entry name" value="WD_REPEATS_REGION"/>
    <property type="match status" value="2"/>
</dbReference>
<comment type="caution">
    <text evidence="2">The sequence shown here is derived from an EMBL/GenBank/DDBJ whole genome shotgun (WGS) entry which is preliminary data.</text>
</comment>
<feature type="repeat" description="WD" evidence="1">
    <location>
        <begin position="76"/>
        <end position="117"/>
    </location>
</feature>
<organism evidence="2 3">
    <name type="scientific">Rhizoctonia solani</name>
    <dbReference type="NCBI Taxonomy" id="456999"/>
    <lineage>
        <taxon>Eukaryota</taxon>
        <taxon>Fungi</taxon>
        <taxon>Dikarya</taxon>
        <taxon>Basidiomycota</taxon>
        <taxon>Agaricomycotina</taxon>
        <taxon>Agaricomycetes</taxon>
        <taxon>Cantharellales</taxon>
        <taxon>Ceratobasidiaceae</taxon>
        <taxon>Rhizoctonia</taxon>
    </lineage>
</organism>
<dbReference type="Pfam" id="PF00400">
    <property type="entry name" value="WD40"/>
    <property type="match status" value="3"/>
</dbReference>
<dbReference type="AlphaFoldDB" id="A0A8H2WAJ8"/>
<feature type="repeat" description="WD" evidence="1">
    <location>
        <begin position="119"/>
        <end position="160"/>
    </location>
</feature>
<dbReference type="PANTHER" id="PTHR19879">
    <property type="entry name" value="TRANSCRIPTION INITIATION FACTOR TFIID"/>
    <property type="match status" value="1"/>
</dbReference>
<proteinExistence type="predicted"/>
<feature type="repeat" description="WD" evidence="1">
    <location>
        <begin position="38"/>
        <end position="74"/>
    </location>
</feature>
<accession>A0A8H2WAJ8</accession>
<name>A0A8H2WAJ8_9AGAM</name>
<reference evidence="2" key="1">
    <citation type="submission" date="2021-01" db="EMBL/GenBank/DDBJ databases">
        <authorList>
            <person name="Kaushik A."/>
        </authorList>
    </citation>
    <scope>NUCLEOTIDE SEQUENCE</scope>
    <source>
        <strain evidence="2">AG1-1B</strain>
    </source>
</reference>
<keyword evidence="1" id="KW-0853">WD repeat</keyword>
<evidence type="ECO:0008006" key="4">
    <source>
        <dbReference type="Google" id="ProtNLM"/>
    </source>
</evidence>
<dbReference type="Proteomes" id="UP000663826">
    <property type="component" value="Unassembled WGS sequence"/>
</dbReference>
<dbReference type="InterPro" id="IPR015943">
    <property type="entry name" value="WD40/YVTN_repeat-like_dom_sf"/>
</dbReference>
<dbReference type="SUPFAM" id="SSF50978">
    <property type="entry name" value="WD40 repeat-like"/>
    <property type="match status" value="1"/>
</dbReference>
<dbReference type="PANTHER" id="PTHR19879:SF9">
    <property type="entry name" value="TRANSCRIPTION INITIATION FACTOR TFIID SUBUNIT 5"/>
    <property type="match status" value="1"/>
</dbReference>
<dbReference type="EMBL" id="CAJMWQ010000412">
    <property type="protein sequence ID" value="CAE6357081.1"/>
    <property type="molecule type" value="Genomic_DNA"/>
</dbReference>
<evidence type="ECO:0000256" key="1">
    <source>
        <dbReference type="PROSITE-ProRule" id="PRU00221"/>
    </source>
</evidence>
<dbReference type="InterPro" id="IPR001680">
    <property type="entry name" value="WD40_rpt"/>
</dbReference>
<dbReference type="PROSITE" id="PS50082">
    <property type="entry name" value="WD_REPEATS_2"/>
    <property type="match status" value="3"/>
</dbReference>
<dbReference type="SMART" id="SM00320">
    <property type="entry name" value="WD40"/>
    <property type="match status" value="3"/>
</dbReference>